<organism evidence="2 3">
    <name type="scientific">Mycolicibacterium nivoides</name>
    <dbReference type="NCBI Taxonomy" id="2487344"/>
    <lineage>
        <taxon>Bacteria</taxon>
        <taxon>Bacillati</taxon>
        <taxon>Actinomycetota</taxon>
        <taxon>Actinomycetes</taxon>
        <taxon>Mycobacteriales</taxon>
        <taxon>Mycobacteriaceae</taxon>
        <taxon>Mycolicibacterium</taxon>
    </lineage>
</organism>
<feature type="compositionally biased region" description="Low complexity" evidence="1">
    <location>
        <begin position="351"/>
        <end position="361"/>
    </location>
</feature>
<feature type="compositionally biased region" description="Low complexity" evidence="1">
    <location>
        <begin position="509"/>
        <end position="518"/>
    </location>
</feature>
<feature type="region of interest" description="Disordered" evidence="1">
    <location>
        <begin position="418"/>
        <end position="521"/>
    </location>
</feature>
<name>A0ABW9LKT6_9MYCO</name>
<feature type="compositionally biased region" description="Gly residues" evidence="1">
    <location>
        <begin position="268"/>
        <end position="280"/>
    </location>
</feature>
<feature type="compositionally biased region" description="Low complexity" evidence="1">
    <location>
        <begin position="479"/>
        <end position="501"/>
    </location>
</feature>
<protein>
    <submittedName>
        <fullName evidence="2">Uncharacterized protein</fullName>
    </submittedName>
</protein>
<feature type="region of interest" description="Disordered" evidence="1">
    <location>
        <begin position="181"/>
        <end position="361"/>
    </location>
</feature>
<dbReference type="EMBL" id="JBKBDD010000029">
    <property type="protein sequence ID" value="MFN6548586.1"/>
    <property type="molecule type" value="Genomic_DNA"/>
</dbReference>
<reference evidence="2 3" key="1">
    <citation type="submission" date="2024-12" db="EMBL/GenBank/DDBJ databases">
        <title>The coexistence of Mycolicibacterium septicum and Mycolicibacterium nivoides in clinical samples.</title>
        <authorList>
            <person name="Wang C."/>
            <person name="Feng Y."/>
            <person name="Zong Z."/>
        </authorList>
    </citation>
    <scope>NUCLEOTIDE SEQUENCE [LARGE SCALE GENOMIC DNA]</scope>
    <source>
        <strain evidence="2 3">120309</strain>
    </source>
</reference>
<keyword evidence="3" id="KW-1185">Reference proteome</keyword>
<evidence type="ECO:0000256" key="1">
    <source>
        <dbReference type="SAM" id="MobiDB-lite"/>
    </source>
</evidence>
<feature type="compositionally biased region" description="Gly residues" evidence="1">
    <location>
        <begin position="181"/>
        <end position="193"/>
    </location>
</feature>
<feature type="compositionally biased region" description="Polar residues" evidence="1">
    <location>
        <begin position="195"/>
        <end position="204"/>
    </location>
</feature>
<dbReference type="Proteomes" id="UP001635816">
    <property type="component" value="Unassembled WGS sequence"/>
</dbReference>
<comment type="caution">
    <text evidence="2">The sequence shown here is derived from an EMBL/GenBank/DDBJ whole genome shotgun (WGS) entry which is preliminary data.</text>
</comment>
<gene>
    <name evidence="2" type="ORF">ACK4CT_36160</name>
</gene>
<evidence type="ECO:0000313" key="2">
    <source>
        <dbReference type="EMBL" id="MFN6548586.1"/>
    </source>
</evidence>
<proteinExistence type="predicted"/>
<feature type="compositionally biased region" description="Pro residues" evidence="1">
    <location>
        <begin position="421"/>
        <end position="453"/>
    </location>
</feature>
<evidence type="ECO:0000313" key="3">
    <source>
        <dbReference type="Proteomes" id="UP001635816"/>
    </source>
</evidence>
<sequence>MTPKPTSPNASEILQNFWEDSLQPADLMRRSVELTKLSGELVATAQDGQVGAMRLLNYGSGDLADVISGSWTKYFVNLALVGGQVGEAAACLQAWAATLGAMLAEMAAVVGWAEAAISAFEAMRPAEVITHIDVDAAIEQVKTEAKSQVAAISSAAMGALAAVPSWAGSVPAAMPMPGGAPSGGSGVADGGSGPNAPTQALSNNAGGGSGVADGGAGPNAPAQGLSNNTSPATDGGAGPNTPAQGLSSNAAGVDGGAGPNAAPVGSSGTAGGGGGSGFPGGASSSGASSASPGGGSSGTNPGAASTGSAPSTSGSAPSTGSTPASAPSSSAPAAETGTSAPSGSGAGTGSSGSAQAVSHSSAAAPAAESSAAAPAAAAPAPGAFVGPAAAAAGPAAAAPMSAAPTAAPIASAAAAAGAVPAPAPPVPPPSPVAPLSPGSAVPPPPPAVAPPPAAAAGVPATAAPGPAPALHGPPPGPVPTAHTAAPSSTPVSNSSQQQNPDPSVPPSGGPASSGVAGPIIAPMGSGSDPLIVPAVLEHPASPVAAVGDQDLATVREVVEAAGGATAVHWAAGMVVTSGRRQVVLTSDRGRGWVPAEALLPTDVVMPWSHDDSIRWEGLLDPSRVIVEYAAAVGGQLTALASTFASAPAVADGVPWVPVDGTDYAHPEMLSGPVVTRFELQVSEARRRAVKHIVDSVKQREQVLWLAFNADEKAGSSETRYKLLSMCRAHLGRIDNARWVASLPWEQLEEEHHQICVQERASRVDVRDIPVGQLDTEGGACRQLLAQAYATEAAMALRNPVALRALADATYSWSMLLDVQSSKPSSAPLQFAGR</sequence>
<feature type="compositionally biased region" description="Pro residues" evidence="1">
    <location>
        <begin position="465"/>
        <end position="478"/>
    </location>
</feature>
<feature type="compositionally biased region" description="Low complexity" evidence="1">
    <location>
        <begin position="281"/>
        <end position="291"/>
    </location>
</feature>
<feature type="compositionally biased region" description="Gly residues" evidence="1">
    <location>
        <begin position="205"/>
        <end position="217"/>
    </location>
</feature>
<accession>A0ABW9LKT6</accession>
<feature type="compositionally biased region" description="Polar residues" evidence="1">
    <location>
        <begin position="241"/>
        <end position="250"/>
    </location>
</feature>
<dbReference type="RefSeq" id="WP_409545977.1">
    <property type="nucleotide sequence ID" value="NZ_JBKBDD010000029.1"/>
</dbReference>
<feature type="compositionally biased region" description="Low complexity" evidence="1">
    <location>
        <begin position="298"/>
        <end position="343"/>
    </location>
</feature>
<feature type="compositionally biased region" description="Low complexity" evidence="1">
    <location>
        <begin position="454"/>
        <end position="464"/>
    </location>
</feature>